<reference evidence="2" key="1">
    <citation type="submission" date="2020-01" db="EMBL/GenBank/DDBJ databases">
        <authorList>
            <person name="Meier V. D."/>
            <person name="Meier V D."/>
        </authorList>
    </citation>
    <scope>NUCLEOTIDE SEQUENCE</scope>
    <source>
        <strain evidence="2">HLG_WM_MAG_07</strain>
    </source>
</reference>
<dbReference type="SUPFAM" id="SSF69255">
    <property type="entry name" value="gp5 N-terminal domain-like"/>
    <property type="match status" value="1"/>
</dbReference>
<dbReference type="EMBL" id="CACVAY010000030">
    <property type="protein sequence ID" value="CAA6806389.1"/>
    <property type="molecule type" value="Genomic_DNA"/>
</dbReference>
<dbReference type="Pfam" id="PF04717">
    <property type="entry name" value="Phage_base_V"/>
    <property type="match status" value="1"/>
</dbReference>
<dbReference type="Gene3D" id="3.55.50.10">
    <property type="entry name" value="Baseplate protein-like domains"/>
    <property type="match status" value="1"/>
</dbReference>
<sequence length="497" mass="54621">MNINNPRRTLADIDISINHASLPTDRLANLLSVRINQYLSCAAQCEIILHNQIGLALDEISLKTGQSLAVSIEGDRSSLFMGTITAIDYVYGASGEELLHIRGHDAVQTLSMRQHVRAHVKTDIKALAKEWASDIGLRFHTDESPPAWDWKIQYQQADWAWLSALAHTQGYYFQVHEDTLYLFTLKGVGAPLLIDKDEEVREARFTQNSQYHCPSVQTTGWNTTALQQTTGKVGTGLSDEAQRSLIDYPVTSTAQAENTSQAVLERCKTGEKQFWGVVEGSSQYYPGRKLTTQGFSPSLKSNYLLTRVLHCIDAEHGYISELSTAPPELGSLSQGTIKTAIGIVSNVDDPEHAGRIKVSLPTYQDVETDWLHVVQVAAGKKKGLLALPSCGDSVVLLPLSDDPSHAVVLGGLYGMDDLPDTKSVSGDIINRYAFLTPKGQYLRFDEKNNSVTLRNASGSKIQFTPTQTIIHSATDLTIQAPKNNIVIQGNTIDFIRG</sequence>
<dbReference type="Gene3D" id="2.30.110.50">
    <property type="match status" value="1"/>
</dbReference>
<gene>
    <name evidence="2" type="ORF">HELGO_WM12170</name>
</gene>
<dbReference type="AlphaFoldDB" id="A0A6S6SMU6"/>
<evidence type="ECO:0000259" key="1">
    <source>
        <dbReference type="Pfam" id="PF04717"/>
    </source>
</evidence>
<proteinExistence type="predicted"/>
<accession>A0A6S6SMU6</accession>
<organism evidence="2">
    <name type="scientific">uncultured Thiotrichaceae bacterium</name>
    <dbReference type="NCBI Taxonomy" id="298394"/>
    <lineage>
        <taxon>Bacteria</taxon>
        <taxon>Pseudomonadati</taxon>
        <taxon>Pseudomonadota</taxon>
        <taxon>Gammaproteobacteria</taxon>
        <taxon>Thiotrichales</taxon>
        <taxon>Thiotrichaceae</taxon>
        <taxon>environmental samples</taxon>
    </lineage>
</organism>
<protein>
    <submittedName>
        <fullName evidence="2">Type IV secretion protein Rhs</fullName>
    </submittedName>
</protein>
<name>A0A6S6SMU6_9GAMM</name>
<evidence type="ECO:0000313" key="2">
    <source>
        <dbReference type="EMBL" id="CAA6806389.1"/>
    </source>
</evidence>
<dbReference type="InterPro" id="IPR037026">
    <property type="entry name" value="Vgr_OB-fold_dom_sf"/>
</dbReference>
<dbReference type="InterPro" id="IPR006531">
    <property type="entry name" value="Gp5/Vgr_OB"/>
</dbReference>
<feature type="domain" description="Gp5/Type VI secretion system Vgr protein OB-fold" evidence="1">
    <location>
        <begin position="341"/>
        <end position="413"/>
    </location>
</feature>
<dbReference type="Pfam" id="PF05954">
    <property type="entry name" value="Phage_GPD"/>
    <property type="match status" value="1"/>
</dbReference>
<dbReference type="Gene3D" id="4.10.220.110">
    <property type="match status" value="1"/>
</dbReference>
<dbReference type="Gene3D" id="2.40.50.230">
    <property type="entry name" value="Gp5 N-terminal domain"/>
    <property type="match status" value="1"/>
</dbReference>
<dbReference type="SUPFAM" id="SSF69279">
    <property type="entry name" value="Phage tail proteins"/>
    <property type="match status" value="1"/>
</dbReference>